<evidence type="ECO:0000256" key="2">
    <source>
        <dbReference type="ARBA" id="ARBA00004443"/>
    </source>
</evidence>
<protein>
    <submittedName>
        <fullName evidence="11">NADH dehydrogenase 10.5K chain</fullName>
    </submittedName>
</protein>
<dbReference type="EMBL" id="ALBS01000009">
    <property type="protein sequence ID" value="EJT53119.1"/>
    <property type="molecule type" value="Genomic_DNA"/>
</dbReference>
<organism evidence="11 12">
    <name type="scientific">Trichosporon asahii var. asahii (strain ATCC 90039 / CBS 2479 / JCM 2466 / KCTC 7840 / NBRC 103889/ NCYC 2677 / UAMH 7654)</name>
    <name type="common">Yeast</name>
    <dbReference type="NCBI Taxonomy" id="1186058"/>
    <lineage>
        <taxon>Eukaryota</taxon>
        <taxon>Fungi</taxon>
        <taxon>Dikarya</taxon>
        <taxon>Basidiomycota</taxon>
        <taxon>Agaricomycotina</taxon>
        <taxon>Tremellomycetes</taxon>
        <taxon>Trichosporonales</taxon>
        <taxon>Trichosporonaceae</taxon>
        <taxon>Trichosporon</taxon>
    </lineage>
</organism>
<dbReference type="OrthoDB" id="10250268at2759"/>
<reference evidence="11 12" key="1">
    <citation type="journal article" date="2012" name="Eukaryot. Cell">
        <title>Draft genome sequence of CBS 2479, the standard type strain of Trichosporon asahii.</title>
        <authorList>
            <person name="Yang R.Y."/>
            <person name="Li H.T."/>
            <person name="Zhu H."/>
            <person name="Zhou G.P."/>
            <person name="Wang M."/>
            <person name="Wang L."/>
        </authorList>
    </citation>
    <scope>NUCLEOTIDE SEQUENCE [LARGE SCALE GENOMIC DNA]</scope>
    <source>
        <strain evidence="12">ATCC 90039 / CBS 2479 / JCM 2466 / KCTC 7840 / NCYC 2677 / UAMH 7654</strain>
    </source>
</reference>
<evidence type="ECO:0000256" key="9">
    <source>
        <dbReference type="ARBA" id="ARBA00023136"/>
    </source>
</evidence>
<dbReference type="InterPro" id="IPR036249">
    <property type="entry name" value="Thioredoxin-like_sf"/>
</dbReference>
<name>J8TSC0_TRIAS</name>
<keyword evidence="4" id="KW-0813">Transport</keyword>
<dbReference type="PIRSF" id="PIRSF005822">
    <property type="entry name" value="NDUA2"/>
    <property type="match status" value="1"/>
</dbReference>
<comment type="caution">
    <text evidence="11">The sequence shown here is derived from an EMBL/GenBank/DDBJ whole genome shotgun (WGS) entry which is preliminary data.</text>
</comment>
<dbReference type="HOGENOM" id="CLU_110897_1_1_1"/>
<dbReference type="AlphaFoldDB" id="J8TSC0"/>
<dbReference type="SMART" id="SM00916">
    <property type="entry name" value="L51_S25_CI-B8"/>
    <property type="match status" value="1"/>
</dbReference>
<feature type="domain" description="Ribosomal protein/NADH dehydrogenase" evidence="10">
    <location>
        <begin position="19"/>
        <end position="91"/>
    </location>
</feature>
<keyword evidence="5" id="KW-0679">Respiratory chain</keyword>
<dbReference type="VEuPathDB" id="FungiDB:A1Q1_00126"/>
<keyword evidence="6" id="KW-0999">Mitochondrion inner membrane</keyword>
<sequence length="91" mass="9836">MSLRQLPKAVKEIRLHLCQSGASSAGVRQFIKSSYPALKEANPDVKVLIREAQGVNPRAFVRLERGVEHQASLDGLAEKDVASALSKLAGQ</sequence>
<dbReference type="PANTHER" id="PTHR12878">
    <property type="entry name" value="NADH-UBIQUINONE OXIDOREDUCTASE B8 SUBUNIT"/>
    <property type="match status" value="1"/>
</dbReference>
<evidence type="ECO:0000256" key="5">
    <source>
        <dbReference type="ARBA" id="ARBA00022660"/>
    </source>
</evidence>
<dbReference type="Pfam" id="PF05047">
    <property type="entry name" value="L51_S25_CI-B8"/>
    <property type="match status" value="1"/>
</dbReference>
<keyword evidence="9" id="KW-0472">Membrane</keyword>
<dbReference type="InterPro" id="IPR007741">
    <property type="entry name" value="Ribosomal_mL43/mS25/NADH_DH"/>
</dbReference>
<dbReference type="RefSeq" id="XP_014184442.1">
    <property type="nucleotide sequence ID" value="XM_014328967.1"/>
</dbReference>
<evidence type="ECO:0000259" key="10">
    <source>
        <dbReference type="SMART" id="SM00916"/>
    </source>
</evidence>
<evidence type="ECO:0000256" key="6">
    <source>
        <dbReference type="ARBA" id="ARBA00022792"/>
    </source>
</evidence>
<dbReference type="Proteomes" id="UP000002748">
    <property type="component" value="Unassembled WGS sequence"/>
</dbReference>
<dbReference type="Gene3D" id="3.40.30.10">
    <property type="entry name" value="Glutaredoxin"/>
    <property type="match status" value="1"/>
</dbReference>
<dbReference type="SUPFAM" id="SSF52833">
    <property type="entry name" value="Thioredoxin-like"/>
    <property type="match status" value="1"/>
</dbReference>
<proteinExistence type="inferred from homology"/>
<keyword evidence="8" id="KW-0496">Mitochondrion</keyword>
<gene>
    <name evidence="11" type="ORF">A1Q1_00126</name>
</gene>
<evidence type="ECO:0000256" key="7">
    <source>
        <dbReference type="ARBA" id="ARBA00022982"/>
    </source>
</evidence>
<evidence type="ECO:0000256" key="8">
    <source>
        <dbReference type="ARBA" id="ARBA00023128"/>
    </source>
</evidence>
<evidence type="ECO:0000256" key="4">
    <source>
        <dbReference type="ARBA" id="ARBA00022448"/>
    </source>
</evidence>
<evidence type="ECO:0000256" key="1">
    <source>
        <dbReference type="ARBA" id="ARBA00003195"/>
    </source>
</evidence>
<evidence type="ECO:0000313" key="12">
    <source>
        <dbReference type="Proteomes" id="UP000002748"/>
    </source>
</evidence>
<evidence type="ECO:0000313" key="11">
    <source>
        <dbReference type="EMBL" id="EJT53119.1"/>
    </source>
</evidence>
<comment type="similarity">
    <text evidence="3">Belongs to the complex I NDUFA2 subunit family.</text>
</comment>
<comment type="function">
    <text evidence="1">Accessory subunit of the mitochondrial membrane respiratory chain NADH dehydrogenase (Complex I), that is believed not to be involved in catalysis. Complex I functions in the transfer of electrons from NADH to the respiratory chain. The immediate electron acceptor for the enzyme is believed to be ubiquinone.</text>
</comment>
<dbReference type="InterPro" id="IPR016464">
    <property type="entry name" value="NADH_Ub_cplx-1_asu_su-2"/>
</dbReference>
<dbReference type="KEGG" id="tasa:A1Q1_00126"/>
<dbReference type="GO" id="GO:0005743">
    <property type="term" value="C:mitochondrial inner membrane"/>
    <property type="evidence" value="ECO:0007669"/>
    <property type="project" value="UniProtKB-SubCell"/>
</dbReference>
<comment type="subcellular location">
    <subcellularLocation>
        <location evidence="2">Mitochondrion inner membrane</location>
        <topology evidence="2">Peripheral membrane protein</topology>
        <orientation evidence="2">Matrix side</orientation>
    </subcellularLocation>
</comment>
<dbReference type="PANTHER" id="PTHR12878:SF0">
    <property type="entry name" value="NADH DEHYDROGENASE [UBIQUINONE] 1 ALPHA SUBCOMPLEX SUBUNIT 2"/>
    <property type="match status" value="1"/>
</dbReference>
<evidence type="ECO:0000256" key="3">
    <source>
        <dbReference type="ARBA" id="ARBA00008939"/>
    </source>
</evidence>
<accession>J8TSC0</accession>
<keyword evidence="7" id="KW-0249">Electron transport</keyword>
<dbReference type="GeneID" id="25983640"/>